<dbReference type="PANTHER" id="PTHR40621:SF11">
    <property type="entry name" value="TRANSCRIPTION FACTOR KAPC-RELATED"/>
    <property type="match status" value="1"/>
</dbReference>
<organism evidence="8 9">
    <name type="scientific">Coniochaeta ligniaria NRRL 30616</name>
    <dbReference type="NCBI Taxonomy" id="1408157"/>
    <lineage>
        <taxon>Eukaryota</taxon>
        <taxon>Fungi</taxon>
        <taxon>Dikarya</taxon>
        <taxon>Ascomycota</taxon>
        <taxon>Pezizomycotina</taxon>
        <taxon>Sordariomycetes</taxon>
        <taxon>Sordariomycetidae</taxon>
        <taxon>Coniochaetales</taxon>
        <taxon>Coniochaetaceae</taxon>
        <taxon>Coniochaeta</taxon>
    </lineage>
</organism>
<accession>A0A1J7JSS4</accession>
<evidence type="ECO:0000256" key="5">
    <source>
        <dbReference type="ARBA" id="ARBA00023163"/>
    </source>
</evidence>
<protein>
    <recommendedName>
        <fullName evidence="10">BZIP domain-containing protein</fullName>
    </recommendedName>
</protein>
<evidence type="ECO:0000256" key="6">
    <source>
        <dbReference type="ARBA" id="ARBA00023242"/>
    </source>
</evidence>
<dbReference type="InterPro" id="IPR046347">
    <property type="entry name" value="bZIP_sf"/>
</dbReference>
<comment type="subcellular location">
    <subcellularLocation>
        <location evidence="1">Nucleus</location>
    </subcellularLocation>
</comment>
<dbReference type="OrthoDB" id="2593073at2759"/>
<dbReference type="CDD" id="cd14688">
    <property type="entry name" value="bZIP_YAP"/>
    <property type="match status" value="1"/>
</dbReference>
<comment type="similarity">
    <text evidence="2">Belongs to the bZIP family.</text>
</comment>
<dbReference type="EMBL" id="KV875095">
    <property type="protein sequence ID" value="OIW32412.1"/>
    <property type="molecule type" value="Genomic_DNA"/>
</dbReference>
<evidence type="ECO:0000256" key="4">
    <source>
        <dbReference type="ARBA" id="ARBA00023125"/>
    </source>
</evidence>
<dbReference type="GO" id="GO:0000976">
    <property type="term" value="F:transcription cis-regulatory region binding"/>
    <property type="evidence" value="ECO:0007669"/>
    <property type="project" value="InterPro"/>
</dbReference>
<keyword evidence="6" id="KW-0539">Nucleus</keyword>
<feature type="region of interest" description="Disordered" evidence="7">
    <location>
        <begin position="118"/>
        <end position="222"/>
    </location>
</feature>
<dbReference type="AlphaFoldDB" id="A0A1J7JSS4"/>
<dbReference type="PANTHER" id="PTHR40621">
    <property type="entry name" value="TRANSCRIPTION FACTOR KAPC-RELATED"/>
    <property type="match status" value="1"/>
</dbReference>
<keyword evidence="4" id="KW-0238">DNA-binding</keyword>
<feature type="region of interest" description="Disordered" evidence="7">
    <location>
        <begin position="1"/>
        <end position="71"/>
    </location>
</feature>
<feature type="compositionally biased region" description="Basic and acidic residues" evidence="7">
    <location>
        <begin position="42"/>
        <end position="52"/>
    </location>
</feature>
<name>A0A1J7JSS4_9PEZI</name>
<dbReference type="SUPFAM" id="SSF57959">
    <property type="entry name" value="Leucine zipper domain"/>
    <property type="match status" value="1"/>
</dbReference>
<reference evidence="8 9" key="1">
    <citation type="submission" date="2016-10" db="EMBL/GenBank/DDBJ databases">
        <title>Draft genome sequence of Coniochaeta ligniaria NRRL30616, a lignocellulolytic fungus for bioabatement of inhibitors in plant biomass hydrolysates.</title>
        <authorList>
            <consortium name="DOE Joint Genome Institute"/>
            <person name="Jimenez D.J."/>
            <person name="Hector R.E."/>
            <person name="Riley R."/>
            <person name="Sun H."/>
            <person name="Grigoriev I.V."/>
            <person name="Van Elsas J.D."/>
            <person name="Nichols N.N."/>
        </authorList>
    </citation>
    <scope>NUCLEOTIDE SEQUENCE [LARGE SCALE GENOMIC DNA]</scope>
    <source>
        <strain evidence="8 9">NRRL 30616</strain>
    </source>
</reference>
<evidence type="ECO:0000256" key="3">
    <source>
        <dbReference type="ARBA" id="ARBA00023015"/>
    </source>
</evidence>
<evidence type="ECO:0000256" key="7">
    <source>
        <dbReference type="SAM" id="MobiDB-lite"/>
    </source>
</evidence>
<evidence type="ECO:0000256" key="2">
    <source>
        <dbReference type="ARBA" id="ARBA00007163"/>
    </source>
</evidence>
<dbReference type="InParanoid" id="A0A1J7JSS4"/>
<keyword evidence="9" id="KW-1185">Reference proteome</keyword>
<evidence type="ECO:0000256" key="1">
    <source>
        <dbReference type="ARBA" id="ARBA00004123"/>
    </source>
</evidence>
<dbReference type="InterPro" id="IPR050936">
    <property type="entry name" value="AP-1-like"/>
</dbReference>
<dbReference type="STRING" id="1408157.A0A1J7JSS4"/>
<feature type="compositionally biased region" description="Low complexity" evidence="7">
    <location>
        <begin position="144"/>
        <end position="158"/>
    </location>
</feature>
<sequence length="222" mass="23398">MMQAGVPPHSEGGGVMGGPLHPSSSVSPSMESADMGDVVMADGRKAKRELSQSKRAAQNRAAQGPQRAFRQRKELYIKKLEQEVRDYQEMENNFKATQTENYALRQYVISLQSRLLDAHGEYPQPPPGLSLAPHHGHGGPPTAAPSNAEPAQAAPATPGNGTSLEVVAQAVGLARGDPQAGLPSHPGRGMKADPGGNDDDSRADEEIGRQLQADGSLPSAPM</sequence>
<dbReference type="Gene3D" id="1.20.5.170">
    <property type="match status" value="1"/>
</dbReference>
<keyword evidence="5" id="KW-0804">Transcription</keyword>
<dbReference type="GO" id="GO:0090575">
    <property type="term" value="C:RNA polymerase II transcription regulator complex"/>
    <property type="evidence" value="ECO:0007669"/>
    <property type="project" value="TreeGrafter"/>
</dbReference>
<feature type="compositionally biased region" description="Low complexity" evidence="7">
    <location>
        <begin position="23"/>
        <end position="32"/>
    </location>
</feature>
<dbReference type="Proteomes" id="UP000182658">
    <property type="component" value="Unassembled WGS sequence"/>
</dbReference>
<dbReference type="GO" id="GO:0001228">
    <property type="term" value="F:DNA-binding transcription activator activity, RNA polymerase II-specific"/>
    <property type="evidence" value="ECO:0007669"/>
    <property type="project" value="TreeGrafter"/>
</dbReference>
<proteinExistence type="inferred from homology"/>
<evidence type="ECO:0000313" key="9">
    <source>
        <dbReference type="Proteomes" id="UP000182658"/>
    </source>
</evidence>
<evidence type="ECO:0000313" key="8">
    <source>
        <dbReference type="EMBL" id="OIW32412.1"/>
    </source>
</evidence>
<gene>
    <name evidence="8" type="ORF">CONLIGDRAFT_268781</name>
</gene>
<keyword evidence="3" id="KW-0805">Transcription regulation</keyword>
<evidence type="ECO:0008006" key="10">
    <source>
        <dbReference type="Google" id="ProtNLM"/>
    </source>
</evidence>